<feature type="compositionally biased region" description="Polar residues" evidence="7">
    <location>
        <begin position="48"/>
        <end position="58"/>
    </location>
</feature>
<dbReference type="NCBIfam" id="NF047847">
    <property type="entry name" value="SS_mature_LptM"/>
    <property type="match status" value="1"/>
</dbReference>
<dbReference type="RefSeq" id="WP_183416957.1">
    <property type="nucleotide sequence ID" value="NZ_JACHXA010000006.1"/>
</dbReference>
<keyword evidence="4" id="KW-0564">Palmitate</keyword>
<protein>
    <submittedName>
        <fullName evidence="9">Putative small lipoprotein YifL</fullName>
    </submittedName>
</protein>
<evidence type="ECO:0000313" key="9">
    <source>
        <dbReference type="EMBL" id="MBB3066073.1"/>
    </source>
</evidence>
<evidence type="ECO:0000256" key="4">
    <source>
        <dbReference type="ARBA" id="ARBA00023139"/>
    </source>
</evidence>
<feature type="region of interest" description="Disordered" evidence="7">
    <location>
        <begin position="22"/>
        <end position="65"/>
    </location>
</feature>
<keyword evidence="5" id="KW-0998">Cell outer membrane</keyword>
<evidence type="ECO:0000256" key="8">
    <source>
        <dbReference type="SAM" id="SignalP"/>
    </source>
</evidence>
<feature type="signal peptide" evidence="8">
    <location>
        <begin position="1"/>
        <end position="20"/>
    </location>
</feature>
<evidence type="ECO:0000256" key="1">
    <source>
        <dbReference type="ARBA" id="ARBA00004459"/>
    </source>
</evidence>
<dbReference type="InterPro" id="IPR032831">
    <property type="entry name" value="LptM_cons"/>
</dbReference>
<dbReference type="PROSITE" id="PS51257">
    <property type="entry name" value="PROKAR_LIPOPROTEIN"/>
    <property type="match status" value="1"/>
</dbReference>
<sequence length="65" mass="6860">MTRRLLLMTLLMAATAGLSACGKRGDPHLPEGTVGTYPRAYPDPATVRPNTSAGNSGQESEEQTN</sequence>
<feature type="chain" id="PRO_5032871560" evidence="8">
    <location>
        <begin position="21"/>
        <end position="65"/>
    </location>
</feature>
<reference evidence="9 10" key="1">
    <citation type="submission" date="2020-08" db="EMBL/GenBank/DDBJ databases">
        <title>Genomic Encyclopedia of Type Strains, Phase III (KMG-III): the genomes of soil and plant-associated and newly described type strains.</title>
        <authorList>
            <person name="Whitman W."/>
        </authorList>
    </citation>
    <scope>NUCLEOTIDE SEQUENCE [LARGE SCALE GENOMIC DNA]</scope>
    <source>
        <strain evidence="9 10">CECT 8803</strain>
    </source>
</reference>
<dbReference type="AlphaFoldDB" id="A0A839SYR4"/>
<name>A0A839SYR4_9PROT</name>
<dbReference type="EMBL" id="JACHXA010000006">
    <property type="protein sequence ID" value="MBB3066073.1"/>
    <property type="molecule type" value="Genomic_DNA"/>
</dbReference>
<keyword evidence="6 9" id="KW-0449">Lipoprotein</keyword>
<evidence type="ECO:0000256" key="7">
    <source>
        <dbReference type="SAM" id="MobiDB-lite"/>
    </source>
</evidence>
<keyword evidence="2 8" id="KW-0732">Signal</keyword>
<accession>A0A839SYR4</accession>
<proteinExistence type="predicted"/>
<keyword evidence="3" id="KW-0472">Membrane</keyword>
<evidence type="ECO:0000256" key="3">
    <source>
        <dbReference type="ARBA" id="ARBA00023136"/>
    </source>
</evidence>
<evidence type="ECO:0000256" key="6">
    <source>
        <dbReference type="ARBA" id="ARBA00023288"/>
    </source>
</evidence>
<gene>
    <name evidence="9" type="ORF">FHR98_002376</name>
</gene>
<evidence type="ECO:0000256" key="2">
    <source>
        <dbReference type="ARBA" id="ARBA00022729"/>
    </source>
</evidence>
<keyword evidence="10" id="KW-1185">Reference proteome</keyword>
<comment type="subcellular location">
    <subcellularLocation>
        <location evidence="1">Cell outer membrane</location>
        <topology evidence="1">Lipid-anchor</topology>
    </subcellularLocation>
</comment>
<evidence type="ECO:0000256" key="5">
    <source>
        <dbReference type="ARBA" id="ARBA00023237"/>
    </source>
</evidence>
<comment type="caution">
    <text evidence="9">The sequence shown here is derived from an EMBL/GenBank/DDBJ whole genome shotgun (WGS) entry which is preliminary data.</text>
</comment>
<organism evidence="9 10">
    <name type="scientific">Limibacillus halophilus</name>
    <dbReference type="NCBI Taxonomy" id="1579333"/>
    <lineage>
        <taxon>Bacteria</taxon>
        <taxon>Pseudomonadati</taxon>
        <taxon>Pseudomonadota</taxon>
        <taxon>Alphaproteobacteria</taxon>
        <taxon>Rhodospirillales</taxon>
        <taxon>Rhodovibrionaceae</taxon>
        <taxon>Limibacillus</taxon>
    </lineage>
</organism>
<evidence type="ECO:0000313" key="10">
    <source>
        <dbReference type="Proteomes" id="UP000581135"/>
    </source>
</evidence>
<dbReference type="Proteomes" id="UP000581135">
    <property type="component" value="Unassembled WGS sequence"/>
</dbReference>